<dbReference type="Proteomes" id="UP000299102">
    <property type="component" value="Unassembled WGS sequence"/>
</dbReference>
<gene>
    <name evidence="2" type="ORF">EVAR_8495_1</name>
</gene>
<feature type="compositionally biased region" description="Basic and acidic residues" evidence="1">
    <location>
        <begin position="12"/>
        <end position="22"/>
    </location>
</feature>
<evidence type="ECO:0000313" key="3">
    <source>
        <dbReference type="Proteomes" id="UP000299102"/>
    </source>
</evidence>
<evidence type="ECO:0000313" key="2">
    <source>
        <dbReference type="EMBL" id="GBP64126.1"/>
    </source>
</evidence>
<feature type="region of interest" description="Disordered" evidence="1">
    <location>
        <begin position="1"/>
        <end position="23"/>
    </location>
</feature>
<comment type="caution">
    <text evidence="2">The sequence shown here is derived from an EMBL/GenBank/DDBJ whole genome shotgun (WGS) entry which is preliminary data.</text>
</comment>
<evidence type="ECO:0000256" key="1">
    <source>
        <dbReference type="SAM" id="MobiDB-lite"/>
    </source>
</evidence>
<dbReference type="EMBL" id="BGZK01000888">
    <property type="protein sequence ID" value="GBP64126.1"/>
    <property type="molecule type" value="Genomic_DNA"/>
</dbReference>
<organism evidence="2 3">
    <name type="scientific">Eumeta variegata</name>
    <name type="common">Bagworm moth</name>
    <name type="synonym">Eumeta japonica</name>
    <dbReference type="NCBI Taxonomy" id="151549"/>
    <lineage>
        <taxon>Eukaryota</taxon>
        <taxon>Metazoa</taxon>
        <taxon>Ecdysozoa</taxon>
        <taxon>Arthropoda</taxon>
        <taxon>Hexapoda</taxon>
        <taxon>Insecta</taxon>
        <taxon>Pterygota</taxon>
        <taxon>Neoptera</taxon>
        <taxon>Endopterygota</taxon>
        <taxon>Lepidoptera</taxon>
        <taxon>Glossata</taxon>
        <taxon>Ditrysia</taxon>
        <taxon>Tineoidea</taxon>
        <taxon>Psychidae</taxon>
        <taxon>Oiketicinae</taxon>
        <taxon>Eumeta</taxon>
    </lineage>
</organism>
<reference evidence="2 3" key="1">
    <citation type="journal article" date="2019" name="Commun. Biol.">
        <title>The bagworm genome reveals a unique fibroin gene that provides high tensile strength.</title>
        <authorList>
            <person name="Kono N."/>
            <person name="Nakamura H."/>
            <person name="Ohtoshi R."/>
            <person name="Tomita M."/>
            <person name="Numata K."/>
            <person name="Arakawa K."/>
        </authorList>
    </citation>
    <scope>NUCLEOTIDE SEQUENCE [LARGE SCALE GENOMIC DNA]</scope>
</reference>
<accession>A0A4C1XJM0</accession>
<protein>
    <submittedName>
        <fullName evidence="2">Uncharacterized protein</fullName>
    </submittedName>
</protein>
<dbReference type="AlphaFoldDB" id="A0A4C1XJM0"/>
<name>A0A4C1XJM0_EUMVA</name>
<sequence>MSIPHTLAPVRSGDESGDRSDDFYSFTERGRTAHVSADGVTCYGRHLKGVAGIDVTGNRHGTVPVPPAGRERSAAARWVKWGELRSMT</sequence>
<keyword evidence="3" id="KW-1185">Reference proteome</keyword>
<proteinExistence type="predicted"/>